<dbReference type="Pfam" id="PF01797">
    <property type="entry name" value="Y1_Tnp"/>
    <property type="match status" value="1"/>
</dbReference>
<evidence type="ECO:0000259" key="1">
    <source>
        <dbReference type="SMART" id="SM01321"/>
    </source>
</evidence>
<evidence type="ECO:0000313" key="3">
    <source>
        <dbReference type="Proteomes" id="UP000683493"/>
    </source>
</evidence>
<gene>
    <name evidence="2" type="ORF">KP005_17965</name>
</gene>
<feature type="domain" description="Transposase IS200-like" evidence="1">
    <location>
        <begin position="9"/>
        <end position="113"/>
    </location>
</feature>
<keyword evidence="3" id="KW-1185">Reference proteome</keyword>
<name>A0ABX8JFP3_9BACT</name>
<dbReference type="SMART" id="SM01321">
    <property type="entry name" value="Y1_Tnp"/>
    <property type="match status" value="1"/>
</dbReference>
<dbReference type="PANTHER" id="PTHR34322:SF2">
    <property type="entry name" value="TRANSPOSASE IS200-LIKE DOMAIN-CONTAINING PROTEIN"/>
    <property type="match status" value="1"/>
</dbReference>
<evidence type="ECO:0000313" key="2">
    <source>
        <dbReference type="EMBL" id="QWV97204.1"/>
    </source>
</evidence>
<proteinExistence type="predicted"/>
<dbReference type="PANTHER" id="PTHR34322">
    <property type="entry name" value="TRANSPOSASE, Y1_TNP DOMAIN-CONTAINING"/>
    <property type="match status" value="1"/>
</dbReference>
<protein>
    <submittedName>
        <fullName evidence="2">Transposase</fullName>
    </submittedName>
</protein>
<reference evidence="2 3" key="1">
    <citation type="submission" date="2021-06" db="EMBL/GenBank/DDBJ databases">
        <title>Gemonas diversity in paddy soil.</title>
        <authorList>
            <person name="Liu G."/>
        </authorList>
    </citation>
    <scope>NUCLEOTIDE SEQUENCE [LARGE SCALE GENOMIC DNA]</scope>
    <source>
        <strain evidence="2 3">RG29</strain>
    </source>
</reference>
<accession>A0ABX8JFP3</accession>
<sequence length="114" mass="13161">MPRFARLDAVGLLQHVMGCGIEKSDIFLDDKDRYSFLDRLSTLLVKTGTSCFAWALMTNHFHLLLRPEKSKLSSFMRRLLTGYAVTFNQRHNRAGHLFQNRYKPIVARKSLTSS</sequence>
<organism evidence="2 3">
    <name type="scientific">Geomonas diazotrophica</name>
    <dbReference type="NCBI Taxonomy" id="2843197"/>
    <lineage>
        <taxon>Bacteria</taxon>
        <taxon>Pseudomonadati</taxon>
        <taxon>Thermodesulfobacteriota</taxon>
        <taxon>Desulfuromonadia</taxon>
        <taxon>Geobacterales</taxon>
        <taxon>Geobacteraceae</taxon>
        <taxon>Geomonas</taxon>
    </lineage>
</organism>
<dbReference type="Proteomes" id="UP000683493">
    <property type="component" value="Chromosome"/>
</dbReference>
<dbReference type="InterPro" id="IPR002686">
    <property type="entry name" value="Transposase_17"/>
</dbReference>
<dbReference type="EMBL" id="CP076724">
    <property type="protein sequence ID" value="QWV97204.1"/>
    <property type="molecule type" value="Genomic_DNA"/>
</dbReference>